<proteinExistence type="inferred from homology"/>
<evidence type="ECO:0000256" key="2">
    <source>
        <dbReference type="SAM" id="MobiDB-lite"/>
    </source>
</evidence>
<evidence type="ECO:0000313" key="3">
    <source>
        <dbReference type="EMBL" id="SVC93457.1"/>
    </source>
</evidence>
<dbReference type="SUPFAM" id="SSF54995">
    <property type="entry name" value="Ribosomal protein S6"/>
    <property type="match status" value="1"/>
</dbReference>
<dbReference type="Gene3D" id="3.30.70.60">
    <property type="match status" value="1"/>
</dbReference>
<feature type="non-terminal residue" evidence="3">
    <location>
        <position position="156"/>
    </location>
</feature>
<dbReference type="InterPro" id="IPR000529">
    <property type="entry name" value="Ribosomal_bS6"/>
</dbReference>
<feature type="compositionally biased region" description="Acidic residues" evidence="2">
    <location>
        <begin position="131"/>
        <end position="156"/>
    </location>
</feature>
<gene>
    <name evidence="3" type="ORF">METZ01_LOCUS346311</name>
</gene>
<evidence type="ECO:0000256" key="1">
    <source>
        <dbReference type="ARBA" id="ARBA00009512"/>
    </source>
</evidence>
<evidence type="ECO:0008006" key="4">
    <source>
        <dbReference type="Google" id="ProtNLM"/>
    </source>
</evidence>
<dbReference type="GO" id="GO:0005840">
    <property type="term" value="C:ribosome"/>
    <property type="evidence" value="ECO:0007669"/>
    <property type="project" value="InterPro"/>
</dbReference>
<comment type="similarity">
    <text evidence="1">Belongs to the bacterial ribosomal protein bS6 family.</text>
</comment>
<name>A0A382R8J3_9ZZZZ</name>
<dbReference type="CDD" id="cd00473">
    <property type="entry name" value="bS6"/>
    <property type="match status" value="1"/>
</dbReference>
<dbReference type="GO" id="GO:0006412">
    <property type="term" value="P:translation"/>
    <property type="evidence" value="ECO:0007669"/>
    <property type="project" value="InterPro"/>
</dbReference>
<sequence>MRYYETVYIINPNFEQSRLDIIIKEIEQHLGEFSKIISHNMWGKKKLAYQINGQKYGTFVLLHFESDNSNRISGFESFMKLNSSVLRAQTIRLKSKPSASVLEKTITVNLKDESDGVIEKESSKETKNTEDSTEEVDVNTEDSTEEVDVNTEDSTE</sequence>
<dbReference type="AlphaFoldDB" id="A0A382R8J3"/>
<feature type="region of interest" description="Disordered" evidence="2">
    <location>
        <begin position="113"/>
        <end position="156"/>
    </location>
</feature>
<accession>A0A382R8J3</accession>
<dbReference type="InterPro" id="IPR020814">
    <property type="entry name" value="Ribosomal_S6_plastid/chlpt"/>
</dbReference>
<dbReference type="Pfam" id="PF01250">
    <property type="entry name" value="Ribosomal_S6"/>
    <property type="match status" value="1"/>
</dbReference>
<dbReference type="GO" id="GO:0019843">
    <property type="term" value="F:rRNA binding"/>
    <property type="evidence" value="ECO:0007669"/>
    <property type="project" value="InterPro"/>
</dbReference>
<protein>
    <recommendedName>
        <fullName evidence="4">30S ribosomal protein S6</fullName>
    </recommendedName>
</protein>
<dbReference type="InterPro" id="IPR035980">
    <property type="entry name" value="Ribosomal_bS6_sf"/>
</dbReference>
<dbReference type="HAMAP" id="MF_00360">
    <property type="entry name" value="Ribosomal_bS6"/>
    <property type="match status" value="1"/>
</dbReference>
<reference evidence="3" key="1">
    <citation type="submission" date="2018-05" db="EMBL/GenBank/DDBJ databases">
        <authorList>
            <person name="Lanie J.A."/>
            <person name="Ng W.-L."/>
            <person name="Kazmierczak K.M."/>
            <person name="Andrzejewski T.M."/>
            <person name="Davidsen T.M."/>
            <person name="Wayne K.J."/>
            <person name="Tettelin H."/>
            <person name="Glass J.I."/>
            <person name="Rusch D."/>
            <person name="Podicherti R."/>
            <person name="Tsui H.-C.T."/>
            <person name="Winkler M.E."/>
        </authorList>
    </citation>
    <scope>NUCLEOTIDE SEQUENCE</scope>
</reference>
<dbReference type="InterPro" id="IPR014717">
    <property type="entry name" value="Transl_elong_EF1B/ribsomal_bS6"/>
</dbReference>
<dbReference type="GO" id="GO:0003735">
    <property type="term" value="F:structural constituent of ribosome"/>
    <property type="evidence" value="ECO:0007669"/>
    <property type="project" value="InterPro"/>
</dbReference>
<organism evidence="3">
    <name type="scientific">marine metagenome</name>
    <dbReference type="NCBI Taxonomy" id="408172"/>
    <lineage>
        <taxon>unclassified sequences</taxon>
        <taxon>metagenomes</taxon>
        <taxon>ecological metagenomes</taxon>
    </lineage>
</organism>
<dbReference type="NCBIfam" id="TIGR00166">
    <property type="entry name" value="S6"/>
    <property type="match status" value="1"/>
</dbReference>
<feature type="compositionally biased region" description="Basic and acidic residues" evidence="2">
    <location>
        <begin position="113"/>
        <end position="130"/>
    </location>
</feature>
<dbReference type="EMBL" id="UINC01119554">
    <property type="protein sequence ID" value="SVC93457.1"/>
    <property type="molecule type" value="Genomic_DNA"/>
</dbReference>